<dbReference type="PROSITE" id="PS51891">
    <property type="entry name" value="CENP_V_GFA"/>
    <property type="match status" value="1"/>
</dbReference>
<keyword evidence="4" id="KW-0456">Lyase</keyword>
<comment type="similarity">
    <text evidence="1">Belongs to the Gfa family.</text>
</comment>
<dbReference type="PANTHER" id="PTHR33337">
    <property type="entry name" value="GFA DOMAIN-CONTAINING PROTEIN"/>
    <property type="match status" value="1"/>
</dbReference>
<reference evidence="6 7" key="1">
    <citation type="submission" date="2016-10" db="EMBL/GenBank/DDBJ databases">
        <authorList>
            <person name="de Groot N.N."/>
        </authorList>
    </citation>
    <scope>NUCLEOTIDE SEQUENCE [LARGE SCALE GENOMIC DNA]</scope>
    <source>
        <strain evidence="6 7">R5</strain>
    </source>
</reference>
<keyword evidence="3" id="KW-0862">Zinc</keyword>
<dbReference type="AlphaFoldDB" id="A0A1G7CP79"/>
<keyword evidence="2" id="KW-0479">Metal-binding</keyword>
<sequence length="124" mass="13367">MMARLATCACGQLRVTCQGEPLKVSLCHCLECQKRTGSTYGVAAFFPRTDVAPHGEAREYSRIGGSGSAVVFHFCPNCGSSVYWEPGRAPDLIGVAVGAFADPDFPAPSQSVFTQRRHSWVVDK</sequence>
<proteinExistence type="inferred from homology"/>
<protein>
    <submittedName>
        <fullName evidence="6">Uncharacterized conserved protein</fullName>
    </submittedName>
</protein>
<dbReference type="InterPro" id="IPR011057">
    <property type="entry name" value="Mss4-like_sf"/>
</dbReference>
<dbReference type="EMBL" id="FMZW01000025">
    <property type="protein sequence ID" value="SDE41119.1"/>
    <property type="molecule type" value="Genomic_DNA"/>
</dbReference>
<evidence type="ECO:0000259" key="5">
    <source>
        <dbReference type="PROSITE" id="PS51891"/>
    </source>
</evidence>
<evidence type="ECO:0000256" key="3">
    <source>
        <dbReference type="ARBA" id="ARBA00022833"/>
    </source>
</evidence>
<dbReference type="SUPFAM" id="SSF51316">
    <property type="entry name" value="Mss4-like"/>
    <property type="match status" value="1"/>
</dbReference>
<dbReference type="Gene3D" id="3.90.1590.10">
    <property type="entry name" value="glutathione-dependent formaldehyde- activating enzyme (gfa)"/>
    <property type="match status" value="1"/>
</dbReference>
<name>A0A1G7CP79_9BRAD</name>
<dbReference type="PANTHER" id="PTHR33337:SF40">
    <property type="entry name" value="CENP-V_GFA DOMAIN-CONTAINING PROTEIN-RELATED"/>
    <property type="match status" value="1"/>
</dbReference>
<evidence type="ECO:0000313" key="6">
    <source>
        <dbReference type="EMBL" id="SDE41119.1"/>
    </source>
</evidence>
<dbReference type="Proteomes" id="UP000199245">
    <property type="component" value="Unassembled WGS sequence"/>
</dbReference>
<accession>A0A1G7CP79</accession>
<evidence type="ECO:0000313" key="7">
    <source>
        <dbReference type="Proteomes" id="UP000199245"/>
    </source>
</evidence>
<dbReference type="InterPro" id="IPR006913">
    <property type="entry name" value="CENP-V/GFA"/>
</dbReference>
<organism evidence="6 7">
    <name type="scientific">Bradyrhizobium brasilense</name>
    <dbReference type="NCBI Taxonomy" id="1419277"/>
    <lineage>
        <taxon>Bacteria</taxon>
        <taxon>Pseudomonadati</taxon>
        <taxon>Pseudomonadota</taxon>
        <taxon>Alphaproteobacteria</taxon>
        <taxon>Hyphomicrobiales</taxon>
        <taxon>Nitrobacteraceae</taxon>
        <taxon>Bradyrhizobium</taxon>
    </lineage>
</organism>
<dbReference type="GO" id="GO:0046872">
    <property type="term" value="F:metal ion binding"/>
    <property type="evidence" value="ECO:0007669"/>
    <property type="project" value="UniProtKB-KW"/>
</dbReference>
<feature type="domain" description="CENP-V/GFA" evidence="5">
    <location>
        <begin position="4"/>
        <end position="106"/>
    </location>
</feature>
<evidence type="ECO:0000256" key="2">
    <source>
        <dbReference type="ARBA" id="ARBA00022723"/>
    </source>
</evidence>
<gene>
    <name evidence="6" type="ORF">SAMN05216337_102596</name>
</gene>
<dbReference type="Pfam" id="PF04828">
    <property type="entry name" value="GFA"/>
    <property type="match status" value="1"/>
</dbReference>
<evidence type="ECO:0000256" key="4">
    <source>
        <dbReference type="ARBA" id="ARBA00023239"/>
    </source>
</evidence>
<evidence type="ECO:0000256" key="1">
    <source>
        <dbReference type="ARBA" id="ARBA00005495"/>
    </source>
</evidence>
<dbReference type="GO" id="GO:0016846">
    <property type="term" value="F:carbon-sulfur lyase activity"/>
    <property type="evidence" value="ECO:0007669"/>
    <property type="project" value="InterPro"/>
</dbReference>